<evidence type="ECO:0000313" key="17">
    <source>
        <dbReference type="EMBL" id="KAI5423704.1"/>
    </source>
</evidence>
<comment type="caution">
    <text evidence="17">The sequence shown here is derived from an EMBL/GenBank/DDBJ whole genome shotgun (WGS) entry which is preliminary data.</text>
</comment>
<dbReference type="InterPro" id="IPR023828">
    <property type="entry name" value="Peptidase_S8_Ser-AS"/>
</dbReference>
<evidence type="ECO:0000259" key="14">
    <source>
        <dbReference type="Pfam" id="PF00082"/>
    </source>
</evidence>
<organism evidence="17 18">
    <name type="scientific">Pisum sativum</name>
    <name type="common">Garden pea</name>
    <name type="synonym">Lathyrus oleraceus</name>
    <dbReference type="NCBI Taxonomy" id="3888"/>
    <lineage>
        <taxon>Eukaryota</taxon>
        <taxon>Viridiplantae</taxon>
        <taxon>Streptophyta</taxon>
        <taxon>Embryophyta</taxon>
        <taxon>Tracheophyta</taxon>
        <taxon>Spermatophyta</taxon>
        <taxon>Magnoliopsida</taxon>
        <taxon>eudicotyledons</taxon>
        <taxon>Gunneridae</taxon>
        <taxon>Pentapetalae</taxon>
        <taxon>rosids</taxon>
        <taxon>fabids</taxon>
        <taxon>Fabales</taxon>
        <taxon>Fabaceae</taxon>
        <taxon>Papilionoideae</taxon>
        <taxon>50 kb inversion clade</taxon>
        <taxon>NPAAA clade</taxon>
        <taxon>Hologalegina</taxon>
        <taxon>IRL clade</taxon>
        <taxon>Fabeae</taxon>
        <taxon>Lathyrus</taxon>
    </lineage>
</organism>
<dbReference type="CDD" id="cd02120">
    <property type="entry name" value="PA_subtilisin_like"/>
    <property type="match status" value="1"/>
</dbReference>
<dbReference type="FunFam" id="3.40.50.200:FF:000006">
    <property type="entry name" value="Subtilisin-like protease SBT1.5"/>
    <property type="match status" value="1"/>
</dbReference>
<evidence type="ECO:0000256" key="9">
    <source>
        <dbReference type="ARBA" id="ARBA00022825"/>
    </source>
</evidence>
<keyword evidence="5" id="KW-0964">Secreted</keyword>
<evidence type="ECO:0000256" key="5">
    <source>
        <dbReference type="ARBA" id="ARBA00022525"/>
    </source>
</evidence>
<evidence type="ECO:0000256" key="2">
    <source>
        <dbReference type="ARBA" id="ARBA00004271"/>
    </source>
</evidence>
<comment type="function">
    <text evidence="1">Required for arbuscular mycorrhiza (AM) development during AM symbiosis with AM fungi (e.g. Glomeromycota intraradices).</text>
</comment>
<dbReference type="GO" id="GO:0009610">
    <property type="term" value="P:response to symbiotic fungus"/>
    <property type="evidence" value="ECO:0007669"/>
    <property type="project" value="UniProtKB-ARBA"/>
</dbReference>
<dbReference type="Pfam" id="PF17766">
    <property type="entry name" value="fn3_6"/>
    <property type="match status" value="1"/>
</dbReference>
<evidence type="ECO:0008006" key="19">
    <source>
        <dbReference type="Google" id="ProtNLM"/>
    </source>
</evidence>
<keyword evidence="8 12" id="KW-0378">Hydrolase</keyword>
<dbReference type="Gene3D" id="3.30.70.80">
    <property type="entry name" value="Peptidase S8 propeptide/proteinase inhibitor I9"/>
    <property type="match status" value="1"/>
</dbReference>
<reference evidence="17 18" key="1">
    <citation type="journal article" date="2022" name="Nat. Genet.">
        <title>Improved pea reference genome and pan-genome highlight genomic features and evolutionary characteristics.</title>
        <authorList>
            <person name="Yang T."/>
            <person name="Liu R."/>
            <person name="Luo Y."/>
            <person name="Hu S."/>
            <person name="Wang D."/>
            <person name="Wang C."/>
            <person name="Pandey M.K."/>
            <person name="Ge S."/>
            <person name="Xu Q."/>
            <person name="Li N."/>
            <person name="Li G."/>
            <person name="Huang Y."/>
            <person name="Saxena R.K."/>
            <person name="Ji Y."/>
            <person name="Li M."/>
            <person name="Yan X."/>
            <person name="He Y."/>
            <person name="Liu Y."/>
            <person name="Wang X."/>
            <person name="Xiang C."/>
            <person name="Varshney R.K."/>
            <person name="Ding H."/>
            <person name="Gao S."/>
            <person name="Zong X."/>
        </authorList>
    </citation>
    <scope>NUCLEOTIDE SEQUENCE [LARGE SCALE GENOMIC DNA]</scope>
    <source>
        <strain evidence="17 18">cv. Zhongwan 6</strain>
    </source>
</reference>
<keyword evidence="4" id="KW-0052">Apoplast</keyword>
<dbReference type="PROSITE" id="PS00138">
    <property type="entry name" value="SUBTILASE_SER"/>
    <property type="match status" value="1"/>
</dbReference>
<evidence type="ECO:0000256" key="1">
    <source>
        <dbReference type="ARBA" id="ARBA00002076"/>
    </source>
</evidence>
<evidence type="ECO:0000256" key="13">
    <source>
        <dbReference type="SAM" id="SignalP"/>
    </source>
</evidence>
<evidence type="ECO:0000259" key="15">
    <source>
        <dbReference type="Pfam" id="PF05922"/>
    </source>
</evidence>
<keyword evidence="9 12" id="KW-0720">Serine protease</keyword>
<evidence type="ECO:0000259" key="16">
    <source>
        <dbReference type="Pfam" id="PF17766"/>
    </source>
</evidence>
<dbReference type="InterPro" id="IPR010259">
    <property type="entry name" value="S8pro/Inhibitor_I9"/>
</dbReference>
<evidence type="ECO:0000256" key="7">
    <source>
        <dbReference type="ARBA" id="ARBA00022729"/>
    </source>
</evidence>
<feature type="active site" description="Charge relay system" evidence="11 12">
    <location>
        <position position="161"/>
    </location>
</feature>
<dbReference type="InterPro" id="IPR000209">
    <property type="entry name" value="Peptidase_S8/S53_dom"/>
</dbReference>
<dbReference type="Pfam" id="PF00082">
    <property type="entry name" value="Peptidase_S8"/>
    <property type="match status" value="1"/>
</dbReference>
<dbReference type="Gramene" id="Psat0s4182g0040.1">
    <property type="protein sequence ID" value="Psat0s4182g0040.1.cds"/>
    <property type="gene ID" value="Psat0s4182g0040"/>
</dbReference>
<dbReference type="PRINTS" id="PR00723">
    <property type="entry name" value="SUBTILISIN"/>
</dbReference>
<feature type="signal peptide" evidence="13">
    <location>
        <begin position="1"/>
        <end position="28"/>
    </location>
</feature>
<dbReference type="Proteomes" id="UP001058974">
    <property type="component" value="Chromosome 3"/>
</dbReference>
<feature type="domain" description="Peptidase S8/S53" evidence="14">
    <location>
        <begin position="152"/>
        <end position="588"/>
    </location>
</feature>
<dbReference type="GO" id="GO:0004252">
    <property type="term" value="F:serine-type endopeptidase activity"/>
    <property type="evidence" value="ECO:0007669"/>
    <property type="project" value="UniProtKB-UniRule"/>
</dbReference>
<accession>A0A9D4XME2</accession>
<feature type="domain" description="Subtilisin-like protease fibronectin type-III" evidence="16">
    <location>
        <begin position="665"/>
        <end position="770"/>
    </location>
</feature>
<dbReference type="PROSITE" id="PS51892">
    <property type="entry name" value="SUBTILASE"/>
    <property type="match status" value="1"/>
</dbReference>
<dbReference type="InterPro" id="IPR037045">
    <property type="entry name" value="S8pro/Inhibitor_I9_sf"/>
</dbReference>
<sequence length="780" mass="85105">MSMDTHIHNHVALFSFIIIFHLVSSTLSDQNSNNNYIIHMNLSAMPKPFSNQQSWYLATLSSLLDVTSNQVTTNNDNNLNYISSSKKLTYTYTNVMNGFSAILSPLELEALKTIPGYISSTRDYPVKPDTTHSPQFIGLNPISGTWPTTRYGKNVIIGLIDSGIWPESESLKDDDMPNIPSRWKGQCENGTQFDSSLCNKKLIGARFFNKGLLANNPNITISMNSTRDIDGHGTHTSTTAAGSKVDGASFFGYASGSAIGVAPHAHVSMYKVLWEEGAYTSDTIAAIDSAITDGVDVLSLSLGFDDAPLYEDPVAIATFAAMEKNIFVSTSAGNRGPVLETLHNGIPWVITVAAGTLDREFHGDLTLGNGDVVTGLSLYPGKFSSEKVPMVFMNSCDNLKELIKVKNKIVVCEDKNRTLGVQTDNLDRAKVVGGVFISNSNEDIIYFIQTKFPSIFLNPINGELVKDYIKCNPNNPKTSMKFNTTILGTKPAPSVDSYSSRGPSHSCPFVSKPDITAPGTLILASWPQNVPATKLQSQSNLFNNFNLLSGTSMSCPHIAGVAALLKEAHPNWSPAAIRSAIMTTSNMLDNTKELIKDIGNDYKPASPLALGSGHVNPNRALDPGLVYDTGKQDYVNLLCALNFTHKNIMAITRSSSNNCSNSSLDLNYPSFIAFFNNASVVKSNVVVTQEFQRTVTNVGEEPTIYVANITPIEGFHVSVVPNKLMFKEKNEKATYKLRIEGLRMEENNKVVFGYLTWADTKHIVRSPIVVTSINSELTPP</sequence>
<dbReference type="OrthoDB" id="206201at2759"/>
<keyword evidence="18" id="KW-1185">Reference proteome</keyword>
<dbReference type="Gramene" id="PSAT_LOCUS14778_t1">
    <property type="protein sequence ID" value="CAL5195075.1"/>
    <property type="gene ID" value="PSAT_LOCUS14778"/>
</dbReference>
<evidence type="ECO:0000256" key="6">
    <source>
        <dbReference type="ARBA" id="ARBA00022670"/>
    </source>
</evidence>
<protein>
    <recommendedName>
        <fullName evidence="19">Tripeptidyl-peptidase II</fullName>
    </recommendedName>
</protein>
<keyword evidence="6 12" id="KW-0645">Protease</keyword>
<dbReference type="InterPro" id="IPR045051">
    <property type="entry name" value="SBT"/>
</dbReference>
<dbReference type="SUPFAM" id="SSF52743">
    <property type="entry name" value="Subtilisin-like"/>
    <property type="match status" value="1"/>
</dbReference>
<evidence type="ECO:0000256" key="4">
    <source>
        <dbReference type="ARBA" id="ARBA00022523"/>
    </source>
</evidence>
<comment type="similarity">
    <text evidence="3 12">Belongs to the peptidase S8 family.</text>
</comment>
<dbReference type="Gene3D" id="3.40.50.200">
    <property type="entry name" value="Peptidase S8/S53 domain"/>
    <property type="match status" value="1"/>
</dbReference>
<dbReference type="InterPro" id="IPR036852">
    <property type="entry name" value="Peptidase_S8/S53_dom_sf"/>
</dbReference>
<feature type="active site" description="Charge relay system" evidence="11 12">
    <location>
        <position position="232"/>
    </location>
</feature>
<name>A0A9D4XME2_PEA</name>
<dbReference type="PANTHER" id="PTHR10795">
    <property type="entry name" value="PROPROTEIN CONVERTASE SUBTILISIN/KEXIN"/>
    <property type="match status" value="1"/>
</dbReference>
<feature type="domain" description="Inhibitor I9" evidence="15">
    <location>
        <begin position="35"/>
        <end position="127"/>
    </location>
</feature>
<dbReference type="GO" id="GO:0048046">
    <property type="term" value="C:apoplast"/>
    <property type="evidence" value="ECO:0007669"/>
    <property type="project" value="UniProtKB-SubCell"/>
</dbReference>
<dbReference type="AlphaFoldDB" id="A0A9D4XME2"/>
<evidence type="ECO:0000256" key="3">
    <source>
        <dbReference type="ARBA" id="ARBA00011073"/>
    </source>
</evidence>
<keyword evidence="10" id="KW-0325">Glycoprotein</keyword>
<dbReference type="FunFam" id="3.30.70.80:FF:000003">
    <property type="entry name" value="Subtilisin-like protease SBT1.9"/>
    <property type="match status" value="1"/>
</dbReference>
<evidence type="ECO:0000256" key="8">
    <source>
        <dbReference type="ARBA" id="ARBA00022801"/>
    </source>
</evidence>
<comment type="subcellular location">
    <subcellularLocation>
        <location evidence="2">Secreted</location>
        <location evidence="2">Extracellular space</location>
        <location evidence="2">Apoplast</location>
    </subcellularLocation>
</comment>
<dbReference type="Gene3D" id="3.50.30.30">
    <property type="match status" value="1"/>
</dbReference>
<dbReference type="InterPro" id="IPR034197">
    <property type="entry name" value="Peptidases_S8_3"/>
</dbReference>
<dbReference type="CDD" id="cd04852">
    <property type="entry name" value="Peptidases_S8_3"/>
    <property type="match status" value="1"/>
</dbReference>
<dbReference type="Pfam" id="PF05922">
    <property type="entry name" value="Inhibitor_I9"/>
    <property type="match status" value="1"/>
</dbReference>
<dbReference type="Gramene" id="Psat03G0006800-T1">
    <property type="protein sequence ID" value="KAI5423704.1"/>
    <property type="gene ID" value="KIW84_030068"/>
</dbReference>
<dbReference type="InterPro" id="IPR015500">
    <property type="entry name" value="Peptidase_S8_subtilisin-rel"/>
</dbReference>
<feature type="chain" id="PRO_5038340337" description="Tripeptidyl-peptidase II" evidence="13">
    <location>
        <begin position="29"/>
        <end position="780"/>
    </location>
</feature>
<dbReference type="GO" id="GO:0009609">
    <property type="term" value="P:response to symbiotic bacterium"/>
    <property type="evidence" value="ECO:0007669"/>
    <property type="project" value="UniProtKB-ARBA"/>
</dbReference>
<feature type="active site" description="Charge relay system" evidence="11 12">
    <location>
        <position position="552"/>
    </location>
</feature>
<evidence type="ECO:0000256" key="12">
    <source>
        <dbReference type="PROSITE-ProRule" id="PRU01240"/>
    </source>
</evidence>
<dbReference type="GO" id="GO:0006508">
    <property type="term" value="P:proteolysis"/>
    <property type="evidence" value="ECO:0007669"/>
    <property type="project" value="UniProtKB-KW"/>
</dbReference>
<keyword evidence="7 13" id="KW-0732">Signal</keyword>
<dbReference type="InterPro" id="IPR041469">
    <property type="entry name" value="Subtilisin-like_FN3"/>
</dbReference>
<gene>
    <name evidence="17" type="ORF">KIW84_030068</name>
</gene>
<evidence type="ECO:0000313" key="18">
    <source>
        <dbReference type="Proteomes" id="UP001058974"/>
    </source>
</evidence>
<evidence type="ECO:0000256" key="10">
    <source>
        <dbReference type="ARBA" id="ARBA00023180"/>
    </source>
</evidence>
<evidence type="ECO:0000256" key="11">
    <source>
        <dbReference type="PIRSR" id="PIRSR615500-1"/>
    </source>
</evidence>
<dbReference type="EMBL" id="JAMSHJ010000003">
    <property type="protein sequence ID" value="KAI5423704.1"/>
    <property type="molecule type" value="Genomic_DNA"/>
</dbReference>
<proteinExistence type="inferred from homology"/>
<dbReference type="Gene3D" id="2.60.40.2310">
    <property type="match status" value="1"/>
</dbReference>